<dbReference type="Pfam" id="PF01695">
    <property type="entry name" value="IstB_IS21"/>
    <property type="match status" value="1"/>
</dbReference>
<evidence type="ECO:0000313" key="2">
    <source>
        <dbReference type="EMBL" id="MBP4142517.1"/>
    </source>
</evidence>
<proteinExistence type="predicted"/>
<keyword evidence="2" id="KW-0547">Nucleotide-binding</keyword>
<dbReference type="InterPro" id="IPR027417">
    <property type="entry name" value="P-loop_NTPase"/>
</dbReference>
<dbReference type="Gene3D" id="3.40.50.300">
    <property type="entry name" value="P-loop containing nucleotide triphosphate hydrolases"/>
    <property type="match status" value="1"/>
</dbReference>
<dbReference type="InterPro" id="IPR002611">
    <property type="entry name" value="IstB_ATP-bd"/>
</dbReference>
<keyword evidence="3" id="KW-1185">Reference proteome</keyword>
<reference evidence="2 3" key="1">
    <citation type="submission" date="2021-03" db="EMBL/GenBank/DDBJ databases">
        <title>Flavobacterium Flabelliformis Sp. Nov. And Flavobacterium Geliluteum Sp. Nov., Two Novel Multidrug Resistant Psychrophilic Species Isolated From Antarctica.</title>
        <authorList>
            <person name="Kralova S."/>
            <person name="Busse H.J."/>
            <person name="Bezdicek M."/>
            <person name="Nykrynova M."/>
            <person name="Kroupova E."/>
            <person name="Krsek D."/>
            <person name="Sedlacek I."/>
        </authorList>
    </citation>
    <scope>NUCLEOTIDE SEQUENCE [LARGE SCALE GENOMIC DNA]</scope>
    <source>
        <strain evidence="2 3">P4023</strain>
    </source>
</reference>
<gene>
    <name evidence="2" type="ORF">J3S90_11960</name>
</gene>
<dbReference type="Proteomes" id="UP000674217">
    <property type="component" value="Unassembled WGS sequence"/>
</dbReference>
<keyword evidence="2" id="KW-0067">ATP-binding</keyword>
<organism evidence="2 3">
    <name type="scientific">Flavobacterium flabelliforme</name>
    <dbReference type="NCBI Taxonomy" id="2816119"/>
    <lineage>
        <taxon>Bacteria</taxon>
        <taxon>Pseudomonadati</taxon>
        <taxon>Bacteroidota</taxon>
        <taxon>Flavobacteriia</taxon>
        <taxon>Flavobacteriales</taxon>
        <taxon>Flavobacteriaceae</taxon>
        <taxon>Flavobacterium</taxon>
    </lineage>
</organism>
<protein>
    <submittedName>
        <fullName evidence="2">ATP-binding protein</fullName>
    </submittedName>
</protein>
<dbReference type="RefSeq" id="WP_210646428.1">
    <property type="nucleotide sequence ID" value="NZ_JAGFBU010000004.1"/>
</dbReference>
<dbReference type="GO" id="GO:0005524">
    <property type="term" value="F:ATP binding"/>
    <property type="evidence" value="ECO:0007669"/>
    <property type="project" value="UniProtKB-KW"/>
</dbReference>
<feature type="domain" description="IstB-like ATP-binding" evidence="1">
    <location>
        <begin position="2"/>
        <end position="57"/>
    </location>
</feature>
<name>A0ABS5CV64_9FLAO</name>
<dbReference type="EMBL" id="JAGFBU010000004">
    <property type="protein sequence ID" value="MBP4142517.1"/>
    <property type="molecule type" value="Genomic_DNA"/>
</dbReference>
<comment type="caution">
    <text evidence="2">The sequence shown here is derived from an EMBL/GenBank/DDBJ whole genome shotgun (WGS) entry which is preliminary data.</text>
</comment>
<sequence length="70" mass="8263">MIEHRHNNGSIILTSQIALQSWYDIIGEKTTADTILNRLIHQSRRLELIWESMRKKRGISKQYYLGILPI</sequence>
<accession>A0ABS5CV64</accession>
<evidence type="ECO:0000259" key="1">
    <source>
        <dbReference type="Pfam" id="PF01695"/>
    </source>
</evidence>
<evidence type="ECO:0000313" key="3">
    <source>
        <dbReference type="Proteomes" id="UP000674217"/>
    </source>
</evidence>